<dbReference type="Proteomes" id="UP000596742">
    <property type="component" value="Unassembled WGS sequence"/>
</dbReference>
<dbReference type="SMART" id="SM00137">
    <property type="entry name" value="MAM"/>
    <property type="match status" value="2"/>
</dbReference>
<gene>
    <name evidence="3" type="ORF">MGAL_10B087707</name>
</gene>
<dbReference type="GO" id="GO:0016020">
    <property type="term" value="C:membrane"/>
    <property type="evidence" value="ECO:0007669"/>
    <property type="project" value="InterPro"/>
</dbReference>
<dbReference type="PROSITE" id="PS00740">
    <property type="entry name" value="MAM_1"/>
    <property type="match status" value="1"/>
</dbReference>
<accession>A0A8B6DTQ1</accession>
<dbReference type="PANTHER" id="PTHR23282:SF101">
    <property type="entry name" value="MAM DOMAIN-CONTAINING PROTEIN"/>
    <property type="match status" value="1"/>
</dbReference>
<feature type="domain" description="MAM" evidence="2">
    <location>
        <begin position="1"/>
        <end position="128"/>
    </location>
</feature>
<keyword evidence="1" id="KW-1133">Transmembrane helix</keyword>
<evidence type="ECO:0000256" key="1">
    <source>
        <dbReference type="SAM" id="Phobius"/>
    </source>
</evidence>
<proteinExistence type="predicted"/>
<feature type="non-terminal residue" evidence="3">
    <location>
        <position position="1"/>
    </location>
</feature>
<dbReference type="CDD" id="cd06263">
    <property type="entry name" value="MAM"/>
    <property type="match status" value="2"/>
</dbReference>
<dbReference type="PANTHER" id="PTHR23282">
    <property type="entry name" value="APICAL ENDOSOMAL GLYCOPROTEIN PRECURSOR"/>
    <property type="match status" value="1"/>
</dbReference>
<dbReference type="Pfam" id="PF00629">
    <property type="entry name" value="MAM"/>
    <property type="match status" value="2"/>
</dbReference>
<evidence type="ECO:0000259" key="2">
    <source>
        <dbReference type="PROSITE" id="PS50060"/>
    </source>
</evidence>
<keyword evidence="1" id="KW-0812">Transmembrane</keyword>
<comment type="caution">
    <text evidence="3">The sequence shown here is derived from an EMBL/GenBank/DDBJ whole genome shotgun (WGS) entry which is preliminary data.</text>
</comment>
<dbReference type="SUPFAM" id="SSF49899">
    <property type="entry name" value="Concanavalin A-like lectins/glucanases"/>
    <property type="match status" value="2"/>
</dbReference>
<dbReference type="PROSITE" id="PS50060">
    <property type="entry name" value="MAM_2"/>
    <property type="match status" value="2"/>
</dbReference>
<dbReference type="InterPro" id="IPR000998">
    <property type="entry name" value="MAM_dom"/>
</dbReference>
<keyword evidence="4" id="KW-1185">Reference proteome</keyword>
<dbReference type="Gene3D" id="2.60.120.200">
    <property type="match status" value="2"/>
</dbReference>
<dbReference type="OrthoDB" id="6133804at2759"/>
<dbReference type="InterPro" id="IPR013320">
    <property type="entry name" value="ConA-like_dom_sf"/>
</dbReference>
<name>A0A8B6DTQ1_MYTGA</name>
<keyword evidence="1" id="KW-0472">Membrane</keyword>
<dbReference type="InterPro" id="IPR051560">
    <property type="entry name" value="MAM_domain-containing"/>
</dbReference>
<protein>
    <recommendedName>
        <fullName evidence="2">MAM domain-containing protein</fullName>
    </recommendedName>
</protein>
<dbReference type="AlphaFoldDB" id="A0A8B6DTQ1"/>
<evidence type="ECO:0000313" key="4">
    <source>
        <dbReference type="Proteomes" id="UP000596742"/>
    </source>
</evidence>
<organism evidence="3 4">
    <name type="scientific">Mytilus galloprovincialis</name>
    <name type="common">Mediterranean mussel</name>
    <dbReference type="NCBI Taxonomy" id="29158"/>
    <lineage>
        <taxon>Eukaryota</taxon>
        <taxon>Metazoa</taxon>
        <taxon>Spiralia</taxon>
        <taxon>Lophotrochozoa</taxon>
        <taxon>Mollusca</taxon>
        <taxon>Bivalvia</taxon>
        <taxon>Autobranchia</taxon>
        <taxon>Pteriomorphia</taxon>
        <taxon>Mytilida</taxon>
        <taxon>Mytiloidea</taxon>
        <taxon>Mytilidae</taxon>
        <taxon>Mytilinae</taxon>
        <taxon>Mytilus</taxon>
    </lineage>
</organism>
<feature type="domain" description="MAM" evidence="2">
    <location>
        <begin position="134"/>
        <end position="292"/>
    </location>
</feature>
<feature type="transmembrane region" description="Helical" evidence="1">
    <location>
        <begin position="408"/>
        <end position="430"/>
    </location>
</feature>
<dbReference type="EMBL" id="UYJE01003994">
    <property type="protein sequence ID" value="VDI23994.1"/>
    <property type="molecule type" value="Genomic_DNA"/>
</dbReference>
<reference evidence="3" key="1">
    <citation type="submission" date="2018-11" db="EMBL/GenBank/DDBJ databases">
        <authorList>
            <person name="Alioto T."/>
            <person name="Alioto T."/>
        </authorList>
    </citation>
    <scope>NUCLEOTIDE SEQUENCE</scope>
</reference>
<evidence type="ECO:0000313" key="3">
    <source>
        <dbReference type="EMBL" id="VDI23994.1"/>
    </source>
</evidence>
<sequence length="669" mass="75615">FTGPDRDHTTASAHGYYMYTKSLSKSKYNDESNLHSGLIVPSLNQCLTFWYHMYGRDINTLKVFQNSSGHNKELWSKTGSQGNKWHVHSLPLINIGPYRIIFKAIRGNGDRSNIAVDDIIIKNTVCNVNKVSRLACNFEDDSCELKSEPKAAYSWTIFSGKTPTFYSGPDVDHTSGTTGGHYIYLEGYNITKGEKSNLTSNIITTVDGVCFTFWYHMYGSGMGTLNVYTESKNITKRRWSQTGNQKNLWKFVNLDISNSEPYRIIFEGVRGNSHKSDIALDDILLLQHKCSGVIDFTESCRKMDESITLSGCSKYYLQLNNTRFDFDQTLENCSAVYQEVQASSRTSCTDINNSDICTFNLSQEIQKDPRCFLSNSLLVEYKCEEKEHVPNILSDDAQKSNAPIDKGLVIGMVVAFLLLVCVVVLIIFLIRRRGSFRKTKKNQKNGYNTNNSARNRTASLASVTADNNNLNSQLTTTQSNHCNNVYANTEFKEDIIEPDCEYSNVANTNSVINEKGTTVAKYRNYQGDVPSYNISSKQDDNDFADLTNKTSFIKGPMHQTDSAKSNMIIEPQGNIFEGSEFYTLAKPTCFSDENHQLKDENNDVYCSTEEGTYNFPGSDCHKEAEGNIYSHTVDDVYDSTTHKRKDDDQEDKYDHFIGQLTEDVYVISN</sequence>